<evidence type="ECO:0000256" key="1">
    <source>
        <dbReference type="SAM" id="Phobius"/>
    </source>
</evidence>
<name>A0A1F7YX67_9BACT</name>
<comment type="caution">
    <text evidence="2">The sequence shown here is derived from an EMBL/GenBank/DDBJ whole genome shotgun (WGS) entry which is preliminary data.</text>
</comment>
<feature type="transmembrane region" description="Helical" evidence="1">
    <location>
        <begin position="60"/>
        <end position="80"/>
    </location>
</feature>
<feature type="transmembrane region" description="Helical" evidence="1">
    <location>
        <begin position="324"/>
        <end position="342"/>
    </location>
</feature>
<feature type="transmembrane region" description="Helical" evidence="1">
    <location>
        <begin position="168"/>
        <end position="196"/>
    </location>
</feature>
<gene>
    <name evidence="2" type="ORF">A2803_03895</name>
</gene>
<dbReference type="Proteomes" id="UP000178870">
    <property type="component" value="Unassembled WGS sequence"/>
</dbReference>
<protein>
    <recommendedName>
        <fullName evidence="4">Glycosyltransferase RgtA/B/C/D-like domain-containing protein</fullName>
    </recommendedName>
</protein>
<feature type="transmembrane region" description="Helical" evidence="1">
    <location>
        <begin position="142"/>
        <end position="162"/>
    </location>
</feature>
<feature type="transmembrane region" description="Helical" evidence="1">
    <location>
        <begin position="371"/>
        <end position="391"/>
    </location>
</feature>
<dbReference type="AlphaFoldDB" id="A0A1F7YX67"/>
<dbReference type="EMBL" id="MGGP01000028">
    <property type="protein sequence ID" value="OGM31308.1"/>
    <property type="molecule type" value="Genomic_DNA"/>
</dbReference>
<keyword evidence="1" id="KW-0812">Transmembrane</keyword>
<keyword evidence="1" id="KW-1133">Transmembrane helix</keyword>
<evidence type="ECO:0000313" key="2">
    <source>
        <dbReference type="EMBL" id="OGM31308.1"/>
    </source>
</evidence>
<feature type="transmembrane region" description="Helical" evidence="1">
    <location>
        <begin position="217"/>
        <end position="239"/>
    </location>
</feature>
<evidence type="ECO:0000313" key="3">
    <source>
        <dbReference type="Proteomes" id="UP000178870"/>
    </source>
</evidence>
<evidence type="ECO:0008006" key="4">
    <source>
        <dbReference type="Google" id="ProtNLM"/>
    </source>
</evidence>
<keyword evidence="1" id="KW-0472">Membrane</keyword>
<feature type="transmembrane region" description="Helical" evidence="1">
    <location>
        <begin position="397"/>
        <end position="418"/>
    </location>
</feature>
<organism evidence="2 3">
    <name type="scientific">Candidatus Woesebacteria bacterium RIFCSPHIGHO2_01_FULL_44_21</name>
    <dbReference type="NCBI Taxonomy" id="1802503"/>
    <lineage>
        <taxon>Bacteria</taxon>
        <taxon>Candidatus Woeseibacteriota</taxon>
    </lineage>
</organism>
<feature type="transmembrane region" description="Helical" evidence="1">
    <location>
        <begin position="299"/>
        <end position="317"/>
    </location>
</feature>
<feature type="transmembrane region" description="Helical" evidence="1">
    <location>
        <begin position="118"/>
        <end position="135"/>
    </location>
</feature>
<feature type="transmembrane region" description="Helical" evidence="1">
    <location>
        <begin position="12"/>
        <end position="28"/>
    </location>
</feature>
<proteinExistence type="predicted"/>
<sequence length="655" mass="76270">MVLNMFGKDKIYINLLALIAFVIVLVWFRNGELIAGGEEGLWTYDALRASKLYSYGWSSIYGYIPLLLPRTPVLLFVGALQQIINPLSSQMFLFFLLIFCGLAGMYFFVREFVKSEKIVALLASLFYFFNLFVMTQIWNRNIYAGYFTWSYLPIFLVVWLRWLRTKKIIFLLLILLSSLVFSTAFTTLAFLFTLWIPVGVLTLTELFKKLSDKREAISVLSLAVLAVILWLVSSAWWIWPIFTNTYNIQTILDFNNFEILKGVSQYFRNADVLLLRQSYYFNEYFIFNDSYKTEFYLSYQSYIVSILILGVVVVGALSSFGKEYFKFLVILFVLGWFVSKGSNPPLGLQIYGFLFSNFIFTQMLRNPYEKLGLILVFPYSIFFSLGTYWLWKHLKKYGRLVIVFFLFLVYGLLVNPMWSGQIYSKIPRLRVPDTYSKVNSIINQDKSDLRILSLPVATGESIDYVWGYKGVIPLELLFDKTIIVWPVIKGSEYVDLLALLQKGDLKGLHRAFDILNIKYLILHHEIEPDFPRSQEPEDIANLLSQDSEISLVVEKDFLSLYEYKSLVPSRFIASKNGPKISYVAKDKVNYKVRVDGATGPYELIFKDRFHPKWEAIVDGQRIDDHFLAYDYANGWKIDKIGSYEVDIIFKVWPWQ</sequence>
<feature type="transmembrane region" description="Helical" evidence="1">
    <location>
        <begin position="92"/>
        <end position="112"/>
    </location>
</feature>
<reference evidence="2 3" key="1">
    <citation type="journal article" date="2016" name="Nat. Commun.">
        <title>Thousands of microbial genomes shed light on interconnected biogeochemical processes in an aquifer system.</title>
        <authorList>
            <person name="Anantharaman K."/>
            <person name="Brown C.T."/>
            <person name="Hug L.A."/>
            <person name="Sharon I."/>
            <person name="Castelle C.J."/>
            <person name="Probst A.J."/>
            <person name="Thomas B.C."/>
            <person name="Singh A."/>
            <person name="Wilkins M.J."/>
            <person name="Karaoz U."/>
            <person name="Brodie E.L."/>
            <person name="Williams K.H."/>
            <person name="Hubbard S.S."/>
            <person name="Banfield J.F."/>
        </authorList>
    </citation>
    <scope>NUCLEOTIDE SEQUENCE [LARGE SCALE GENOMIC DNA]</scope>
</reference>
<accession>A0A1F7YX67</accession>